<proteinExistence type="predicted"/>
<name>A0A6C0CDX8_9ZZZZ</name>
<organism evidence="1">
    <name type="scientific">viral metagenome</name>
    <dbReference type="NCBI Taxonomy" id="1070528"/>
    <lineage>
        <taxon>unclassified sequences</taxon>
        <taxon>metagenomes</taxon>
        <taxon>organismal metagenomes</taxon>
    </lineage>
</organism>
<accession>A0A6C0CDX8</accession>
<evidence type="ECO:0000313" key="1">
    <source>
        <dbReference type="EMBL" id="QHT01825.1"/>
    </source>
</evidence>
<reference evidence="1" key="1">
    <citation type="journal article" date="2020" name="Nature">
        <title>Giant virus diversity and host interactions through global metagenomics.</title>
        <authorList>
            <person name="Schulz F."/>
            <person name="Roux S."/>
            <person name="Paez-Espino D."/>
            <person name="Jungbluth S."/>
            <person name="Walsh D.A."/>
            <person name="Denef V.J."/>
            <person name="McMahon K.D."/>
            <person name="Konstantinidis K.T."/>
            <person name="Eloe-Fadrosh E.A."/>
            <person name="Kyrpides N.C."/>
            <person name="Woyke T."/>
        </authorList>
    </citation>
    <scope>NUCLEOTIDE SEQUENCE</scope>
    <source>
        <strain evidence="1">GVMAG-M-3300020523-10</strain>
    </source>
</reference>
<dbReference type="AlphaFoldDB" id="A0A6C0CDX8"/>
<dbReference type="EMBL" id="MN739381">
    <property type="protein sequence ID" value="QHT01825.1"/>
    <property type="molecule type" value="Genomic_DNA"/>
</dbReference>
<sequence>MSSDYKAMNIFIDICVPRIKLYKFMDYRFVEAAFEAAYGKDCVRCIGFFPMIINGTQFYRLEVTLVCWTEEALDMRSKLNDGHQVFLEVPFYQYVEGAKVEKKHAWKCVKLSFDRSQRKVKETVEGDYHEWSRKLQLLQPVPASVTKLEQLLHETAECARACRSNVDDALLRAQAYATTQHDCSPQRCQELVHFEEQLQRLRWHSNSIVHCLGSACEQVPHMKSSVGSITRIEPKN</sequence>
<protein>
    <submittedName>
        <fullName evidence="1">Uncharacterized protein</fullName>
    </submittedName>
</protein>